<dbReference type="AlphaFoldDB" id="A0AAW9RUK9"/>
<reference evidence="9 10" key="1">
    <citation type="submission" date="2024-02" db="EMBL/GenBank/DDBJ databases">
        <title>Genome analysis and characterization of Microbaculum marinisediminis sp. nov., isolated from marine sediment.</title>
        <authorList>
            <person name="Du Z.-J."/>
            <person name="Ye Y.-Q."/>
            <person name="Zhang Z.-R."/>
            <person name="Yuan S.-M."/>
            <person name="Zhang X.-Y."/>
        </authorList>
    </citation>
    <scope>NUCLEOTIDE SEQUENCE [LARGE SCALE GENOMIC DNA]</scope>
    <source>
        <strain evidence="9 10">SDUM1044001</strain>
    </source>
</reference>
<dbReference type="InterPro" id="IPR022837">
    <property type="entry name" value="MsrQ-like"/>
</dbReference>
<keyword evidence="10" id="KW-1185">Reference proteome</keyword>
<keyword evidence="7" id="KW-0479">Metal-binding</keyword>
<evidence type="ECO:0000256" key="1">
    <source>
        <dbReference type="ARBA" id="ARBA00004141"/>
    </source>
</evidence>
<evidence type="ECO:0000256" key="4">
    <source>
        <dbReference type="ARBA" id="ARBA00022989"/>
    </source>
</evidence>
<keyword evidence="7" id="KW-0288">FMN</keyword>
<evidence type="ECO:0000313" key="10">
    <source>
        <dbReference type="Proteomes" id="UP001378188"/>
    </source>
</evidence>
<feature type="transmembrane region" description="Helical" evidence="7">
    <location>
        <begin position="115"/>
        <end position="139"/>
    </location>
</feature>
<keyword evidence="7" id="KW-1003">Cell membrane</keyword>
<gene>
    <name evidence="7" type="primary">msrQ</name>
    <name evidence="9" type="ORF">V3328_16375</name>
</gene>
<name>A0AAW9RUK9_9HYPH</name>
<comment type="caution">
    <text evidence="7">Lacks conserved residue(s) required for the propagation of feature annotation.</text>
</comment>
<protein>
    <recommendedName>
        <fullName evidence="7">Protein-methionine-sulfoxide reductase heme-binding subunit MsrQ</fullName>
    </recommendedName>
    <alternativeName>
        <fullName evidence="7">Flavocytochrome MsrQ</fullName>
    </alternativeName>
</protein>
<comment type="caution">
    <text evidence="9">The sequence shown here is derived from an EMBL/GenBank/DDBJ whole genome shotgun (WGS) entry which is preliminary data.</text>
</comment>
<dbReference type="EMBL" id="JAZHOF010000006">
    <property type="protein sequence ID" value="MEJ8573069.1"/>
    <property type="molecule type" value="Genomic_DNA"/>
</dbReference>
<sequence length="286" mass="31141">MTPWTDRSGKIVPVKLIAFAGSFIPGLLLAASLWLGTLEPKPVTAAIHDTGDWAVRFLLMTLAVSPLRRIGHWPRLIMTRRILGLAALAYAAIHFCLYVVDQKFDLARVAGEIVLRIYLTIGFVALLGLVALGVTSTDAAIRRLGANWQRLHRMVYPIAVLAMIHFFLQSKIDVFQATLMSGFFVLLMIYRAMHARGIALKPLNLAGAALVATIATAAIEFAWYAAATGVDPVLVFEANFDFSYTIRPAWWVGAAGLCTALVGLARSGKAPRRPSRTGRLARETAG</sequence>
<feature type="transmembrane region" description="Helical" evidence="7">
    <location>
        <begin position="53"/>
        <end position="70"/>
    </location>
</feature>
<comment type="cofactor">
    <cofactor evidence="7">
        <name>FMN</name>
        <dbReference type="ChEBI" id="CHEBI:58210"/>
    </cofactor>
    <text evidence="7">Binds 1 FMN per subunit.</text>
</comment>
<dbReference type="GO" id="GO:0016679">
    <property type="term" value="F:oxidoreductase activity, acting on diphenols and related substances as donors"/>
    <property type="evidence" value="ECO:0007669"/>
    <property type="project" value="TreeGrafter"/>
</dbReference>
<dbReference type="Pfam" id="PF01794">
    <property type="entry name" value="Ferric_reduct"/>
    <property type="match status" value="1"/>
</dbReference>
<dbReference type="GO" id="GO:0046872">
    <property type="term" value="F:metal ion binding"/>
    <property type="evidence" value="ECO:0007669"/>
    <property type="project" value="UniProtKB-KW"/>
</dbReference>
<comment type="subunit">
    <text evidence="7">Heterodimer of a catalytic subunit (MsrP) and a heme-binding subunit (MsrQ).</text>
</comment>
<dbReference type="GO" id="GO:0009055">
    <property type="term" value="F:electron transfer activity"/>
    <property type="evidence" value="ECO:0007669"/>
    <property type="project" value="UniProtKB-UniRule"/>
</dbReference>
<dbReference type="Proteomes" id="UP001378188">
    <property type="component" value="Unassembled WGS sequence"/>
</dbReference>
<keyword evidence="7" id="KW-0349">Heme</keyword>
<dbReference type="InterPro" id="IPR013130">
    <property type="entry name" value="Fe3_Rdtase_TM_dom"/>
</dbReference>
<dbReference type="RefSeq" id="WP_340330759.1">
    <property type="nucleotide sequence ID" value="NZ_JAZHOF010000006.1"/>
</dbReference>
<dbReference type="GO" id="GO:0020037">
    <property type="term" value="F:heme binding"/>
    <property type="evidence" value="ECO:0007669"/>
    <property type="project" value="UniProtKB-UniRule"/>
</dbReference>
<dbReference type="PANTHER" id="PTHR36964:SF1">
    <property type="entry name" value="PROTEIN-METHIONINE-SULFOXIDE REDUCTASE HEME-BINDING SUBUNIT MSRQ"/>
    <property type="match status" value="1"/>
</dbReference>
<keyword evidence="6 7" id="KW-0472">Membrane</keyword>
<keyword evidence="7" id="KW-0285">Flavoprotein</keyword>
<accession>A0AAW9RUK9</accession>
<evidence type="ECO:0000256" key="5">
    <source>
        <dbReference type="ARBA" id="ARBA00023004"/>
    </source>
</evidence>
<feature type="transmembrane region" description="Helical" evidence="7">
    <location>
        <begin position="151"/>
        <end position="168"/>
    </location>
</feature>
<evidence type="ECO:0000256" key="7">
    <source>
        <dbReference type="HAMAP-Rule" id="MF_01207"/>
    </source>
</evidence>
<evidence type="ECO:0000256" key="2">
    <source>
        <dbReference type="ARBA" id="ARBA00022448"/>
    </source>
</evidence>
<keyword evidence="2 7" id="KW-0813">Transport</keyword>
<comment type="subcellular location">
    <subcellularLocation>
        <location evidence="7">Cell membrane</location>
        <topology evidence="7">Multi-pass membrane protein</topology>
    </subcellularLocation>
    <subcellularLocation>
        <location evidence="1">Membrane</location>
        <topology evidence="1">Multi-pass membrane protein</topology>
    </subcellularLocation>
</comment>
<evidence type="ECO:0000256" key="3">
    <source>
        <dbReference type="ARBA" id="ARBA00022692"/>
    </source>
</evidence>
<comment type="cofactor">
    <cofactor evidence="7">
        <name>heme b</name>
        <dbReference type="ChEBI" id="CHEBI:60344"/>
    </cofactor>
    <text evidence="7">Binds 1 heme b (iron(II)-protoporphyrin IX) group per subunit.</text>
</comment>
<dbReference type="GO" id="GO:0010181">
    <property type="term" value="F:FMN binding"/>
    <property type="evidence" value="ECO:0007669"/>
    <property type="project" value="UniProtKB-UniRule"/>
</dbReference>
<comment type="similarity">
    <text evidence="7">Belongs to the MsrQ family.</text>
</comment>
<keyword evidence="7" id="KW-0249">Electron transport</keyword>
<feature type="transmembrane region" description="Helical" evidence="7">
    <location>
        <begin position="205"/>
        <end position="226"/>
    </location>
</feature>
<dbReference type="GO" id="GO:0005886">
    <property type="term" value="C:plasma membrane"/>
    <property type="evidence" value="ECO:0007669"/>
    <property type="project" value="UniProtKB-SubCell"/>
</dbReference>
<keyword evidence="3 7" id="KW-0812">Transmembrane</keyword>
<feature type="transmembrane region" description="Helical" evidence="7">
    <location>
        <begin position="174"/>
        <end position="193"/>
    </location>
</feature>
<evidence type="ECO:0000259" key="8">
    <source>
        <dbReference type="Pfam" id="PF01794"/>
    </source>
</evidence>
<comment type="function">
    <text evidence="7">Part of the MsrPQ system that repairs oxidized periplasmic proteins containing methionine sulfoxide residues (Met-O), using respiratory chain electrons. Thus protects these proteins from oxidative-stress damage caused by reactive species of oxygen and chlorine generated by the host defense mechanisms. MsrPQ is essential for the maintenance of envelope integrity under bleach stress, rescuing a wide series of structurally unrelated periplasmic proteins from methionine oxidation. MsrQ provides electrons for reduction to the reductase catalytic subunit MsrP, using the quinone pool of the respiratory chain.</text>
</comment>
<dbReference type="HAMAP" id="MF_01207">
    <property type="entry name" value="MsrQ"/>
    <property type="match status" value="1"/>
</dbReference>
<evidence type="ECO:0000256" key="6">
    <source>
        <dbReference type="ARBA" id="ARBA00023136"/>
    </source>
</evidence>
<evidence type="ECO:0000313" key="9">
    <source>
        <dbReference type="EMBL" id="MEJ8573069.1"/>
    </source>
</evidence>
<feature type="transmembrane region" description="Helical" evidence="7">
    <location>
        <begin position="246"/>
        <end position="265"/>
    </location>
</feature>
<dbReference type="GO" id="GO:0030091">
    <property type="term" value="P:protein repair"/>
    <property type="evidence" value="ECO:0007669"/>
    <property type="project" value="UniProtKB-UniRule"/>
</dbReference>
<dbReference type="PANTHER" id="PTHR36964">
    <property type="entry name" value="PROTEIN-METHIONINE-SULFOXIDE REDUCTASE HEME-BINDING SUBUNIT MSRQ"/>
    <property type="match status" value="1"/>
</dbReference>
<proteinExistence type="inferred from homology"/>
<keyword evidence="4 7" id="KW-1133">Transmembrane helix</keyword>
<keyword evidence="5 7" id="KW-0408">Iron</keyword>
<feature type="domain" description="Ferric oxidoreductase" evidence="8">
    <location>
        <begin position="50"/>
        <end position="162"/>
    </location>
</feature>
<feature type="transmembrane region" description="Helical" evidence="7">
    <location>
        <begin position="12"/>
        <end position="33"/>
    </location>
</feature>
<feature type="transmembrane region" description="Helical" evidence="7">
    <location>
        <begin position="82"/>
        <end position="100"/>
    </location>
</feature>
<organism evidence="9 10">
    <name type="scientific">Microbaculum marinum</name>
    <dbReference type="NCBI Taxonomy" id="1764581"/>
    <lineage>
        <taxon>Bacteria</taxon>
        <taxon>Pseudomonadati</taxon>
        <taxon>Pseudomonadota</taxon>
        <taxon>Alphaproteobacteria</taxon>
        <taxon>Hyphomicrobiales</taxon>
        <taxon>Tepidamorphaceae</taxon>
        <taxon>Microbaculum</taxon>
    </lineage>
</organism>